<comment type="cofactor">
    <cofactor evidence="8">
        <name>[4Fe-4S] cluster</name>
        <dbReference type="ChEBI" id="CHEBI:49883"/>
    </cofactor>
    <text evidence="8">Binds 2 [4Fe-4S] clusters. One cluster is coordinated with 3 cysteines and an exchangeable S-adenosyl-L-methionine.</text>
</comment>
<evidence type="ECO:0000256" key="4">
    <source>
        <dbReference type="ARBA" id="ARBA00022691"/>
    </source>
</evidence>
<dbReference type="InterPro" id="IPR007197">
    <property type="entry name" value="rSAM"/>
</dbReference>
<dbReference type="InterPro" id="IPR023404">
    <property type="entry name" value="rSAM_horseshoe"/>
</dbReference>
<evidence type="ECO:0000256" key="6">
    <source>
        <dbReference type="ARBA" id="ARBA00023004"/>
    </source>
</evidence>
<dbReference type="SFLD" id="SFLDG01082">
    <property type="entry name" value="B12-binding_domain_containing"/>
    <property type="match status" value="1"/>
</dbReference>
<feature type="domain" description="Radical SAM core" evidence="11">
    <location>
        <begin position="130"/>
        <end position="362"/>
    </location>
</feature>
<dbReference type="SUPFAM" id="SSF102114">
    <property type="entry name" value="Radical SAM enzymes"/>
    <property type="match status" value="1"/>
</dbReference>
<dbReference type="SFLD" id="SFLDG01061">
    <property type="entry name" value="methylthiotransferase"/>
    <property type="match status" value="1"/>
</dbReference>
<dbReference type="GO" id="GO:0005840">
    <property type="term" value="C:ribosome"/>
    <property type="evidence" value="ECO:0007669"/>
    <property type="project" value="UniProtKB-KW"/>
</dbReference>
<organism evidence="12 13">
    <name type="scientific">Tepidiforma flava</name>
    <dbReference type="NCBI Taxonomy" id="3004094"/>
    <lineage>
        <taxon>Bacteria</taxon>
        <taxon>Bacillati</taxon>
        <taxon>Chloroflexota</taxon>
        <taxon>Tepidiformia</taxon>
        <taxon>Tepidiformales</taxon>
        <taxon>Tepidiformaceae</taxon>
        <taxon>Tepidiforma</taxon>
    </lineage>
</organism>
<keyword evidence="6 8" id="KW-0408">Iron</keyword>
<dbReference type="HAMAP" id="MF_01865">
    <property type="entry name" value="MTTase_RimO"/>
    <property type="match status" value="1"/>
</dbReference>
<name>A0ABY7MBS0_9CHLR</name>
<dbReference type="PROSITE" id="PS51918">
    <property type="entry name" value="RADICAL_SAM"/>
    <property type="match status" value="1"/>
</dbReference>
<feature type="binding site" evidence="8">
    <location>
        <position position="14"/>
    </location>
    <ligand>
        <name>[4Fe-4S] cluster</name>
        <dbReference type="ChEBI" id="CHEBI:49883"/>
        <label>1</label>
    </ligand>
</feature>
<sequence>MAVPRTYHLVTLGCPKNDVDSSHLARLLEGGELLPVADPREADAIIVNTCGFIEQSQAQSMAAVKELAAAKRDGQTLIVAGCMTQLYGREVKEGTPGIDHVFGVGQWHEVAKLLQVDVDAIYDIPESNVRVAGPSAYLKISDGCDAPCTFCVIPKIKGGLRSAPAGLLVKEAQRLAAAGAKELVLVGQDTTAWGEDLGMPAGSGLPGLLRMLSEAVPGTWLRLMYAYPSRVTPELIAAMAELPNVVHYLDVPLQHGSEAVLRRMKRPHNLEKVHRFIEELRAAMPDIVLRTSFIAGFPGETEAEFEELLAFAQAVEFDHAGCFTYSRQQWTGAYGMEGQVPDEVKAERRERFMAMQQEISARRAARFIGRELDLLVEGTGEDEDGRPVVAGRTYREAPEVDGLVFARGRAEPGERVRVRIEDAGAYDLFGRVLGGGGPRRRGRAISP</sequence>
<evidence type="ECO:0000256" key="5">
    <source>
        <dbReference type="ARBA" id="ARBA00022723"/>
    </source>
</evidence>
<keyword evidence="13" id="KW-1185">Reference proteome</keyword>
<accession>A0ABY7MBS0</accession>
<comment type="subcellular location">
    <subcellularLocation>
        <location evidence="8">Cytoplasm</location>
    </subcellularLocation>
</comment>
<dbReference type="InterPro" id="IPR002792">
    <property type="entry name" value="TRAM_dom"/>
</dbReference>
<feature type="domain" description="TRAM" evidence="9">
    <location>
        <begin position="365"/>
        <end position="434"/>
    </location>
</feature>
<dbReference type="InterPro" id="IPR005839">
    <property type="entry name" value="Methylthiotransferase"/>
</dbReference>
<protein>
    <recommendedName>
        <fullName evidence="8">Ribosomal protein uS12 methylthiotransferase RimO</fullName>
        <shortName evidence="8">uS12 MTTase</shortName>
        <shortName evidence="8">uS12 methylthiotransferase</shortName>
        <ecNumber evidence="8">2.8.4.4</ecNumber>
    </recommendedName>
    <alternativeName>
        <fullName evidence="8">Ribosomal protein uS12 (aspartate-C(3))-methylthiotransferase</fullName>
    </alternativeName>
    <alternativeName>
        <fullName evidence="8">Ribosome maturation factor RimO</fullName>
    </alternativeName>
</protein>
<evidence type="ECO:0000256" key="3">
    <source>
        <dbReference type="ARBA" id="ARBA00022679"/>
    </source>
</evidence>
<keyword evidence="12" id="KW-0689">Ribosomal protein</keyword>
<dbReference type="InterPro" id="IPR013848">
    <property type="entry name" value="Methylthiotransferase_N"/>
</dbReference>
<feature type="domain" description="MTTase N-terminal" evidence="10">
    <location>
        <begin position="5"/>
        <end position="119"/>
    </location>
</feature>
<dbReference type="Pfam" id="PF00919">
    <property type="entry name" value="UPF0004"/>
    <property type="match status" value="1"/>
</dbReference>
<dbReference type="InterPro" id="IPR012340">
    <property type="entry name" value="NA-bd_OB-fold"/>
</dbReference>
<dbReference type="NCBIfam" id="TIGR01125">
    <property type="entry name" value="30S ribosomal protein S12 methylthiotransferase RimO"/>
    <property type="match status" value="1"/>
</dbReference>
<evidence type="ECO:0000313" key="13">
    <source>
        <dbReference type="Proteomes" id="UP001212803"/>
    </source>
</evidence>
<keyword evidence="12" id="KW-0687">Ribonucleoprotein</keyword>
<feature type="binding site" evidence="8">
    <location>
        <position position="82"/>
    </location>
    <ligand>
        <name>[4Fe-4S] cluster</name>
        <dbReference type="ChEBI" id="CHEBI:49883"/>
        <label>1</label>
    </ligand>
</feature>
<dbReference type="SFLD" id="SFLDF00274">
    <property type="entry name" value="ribosomal_protein_S12_methylth"/>
    <property type="match status" value="1"/>
</dbReference>
<feature type="binding site" evidence="8">
    <location>
        <position position="144"/>
    </location>
    <ligand>
        <name>[4Fe-4S] cluster</name>
        <dbReference type="ChEBI" id="CHEBI:49883"/>
        <label>2</label>
        <note>4Fe-4S-S-AdoMet</note>
    </ligand>
</feature>
<keyword evidence="1 8" id="KW-0004">4Fe-4S</keyword>
<dbReference type="InterPro" id="IPR006638">
    <property type="entry name" value="Elp3/MiaA/NifB-like_rSAM"/>
</dbReference>
<dbReference type="PANTHER" id="PTHR43837">
    <property type="entry name" value="RIBOSOMAL PROTEIN S12 METHYLTHIOTRANSFERASE RIMO"/>
    <property type="match status" value="1"/>
</dbReference>
<dbReference type="InterPro" id="IPR038135">
    <property type="entry name" value="Methylthiotransferase_N_sf"/>
</dbReference>
<evidence type="ECO:0000259" key="10">
    <source>
        <dbReference type="PROSITE" id="PS51449"/>
    </source>
</evidence>
<dbReference type="EMBL" id="CP115149">
    <property type="protein sequence ID" value="WBL36918.1"/>
    <property type="molecule type" value="Genomic_DNA"/>
</dbReference>
<dbReference type="CDD" id="cd01335">
    <property type="entry name" value="Radical_SAM"/>
    <property type="match status" value="1"/>
</dbReference>
<dbReference type="Pfam" id="PF04055">
    <property type="entry name" value="Radical_SAM"/>
    <property type="match status" value="1"/>
</dbReference>
<evidence type="ECO:0000256" key="7">
    <source>
        <dbReference type="ARBA" id="ARBA00023014"/>
    </source>
</evidence>
<evidence type="ECO:0000256" key="1">
    <source>
        <dbReference type="ARBA" id="ARBA00022485"/>
    </source>
</evidence>
<dbReference type="Pfam" id="PF18693">
    <property type="entry name" value="TRAM_2"/>
    <property type="match status" value="1"/>
</dbReference>
<evidence type="ECO:0000256" key="2">
    <source>
        <dbReference type="ARBA" id="ARBA00022490"/>
    </source>
</evidence>
<keyword evidence="4 8" id="KW-0949">S-adenosyl-L-methionine</keyword>
<comment type="similarity">
    <text evidence="8">Belongs to the methylthiotransferase family. RimO subfamily.</text>
</comment>
<feature type="binding site" evidence="8">
    <location>
        <position position="151"/>
    </location>
    <ligand>
        <name>[4Fe-4S] cluster</name>
        <dbReference type="ChEBI" id="CHEBI:49883"/>
        <label>2</label>
        <note>4Fe-4S-S-AdoMet</note>
    </ligand>
</feature>
<comment type="catalytic activity">
    <reaction evidence="8">
        <text>L-aspartate(89)-[ribosomal protein uS12]-hydrogen + (sulfur carrier)-SH + AH2 + 2 S-adenosyl-L-methionine = 3-methylsulfanyl-L-aspartate(89)-[ribosomal protein uS12]-hydrogen + (sulfur carrier)-H + 5'-deoxyadenosine + L-methionine + A + S-adenosyl-L-homocysteine + 2 H(+)</text>
        <dbReference type="Rhea" id="RHEA:37087"/>
        <dbReference type="Rhea" id="RHEA-COMP:10460"/>
        <dbReference type="Rhea" id="RHEA-COMP:10461"/>
        <dbReference type="Rhea" id="RHEA-COMP:14737"/>
        <dbReference type="Rhea" id="RHEA-COMP:14739"/>
        <dbReference type="ChEBI" id="CHEBI:13193"/>
        <dbReference type="ChEBI" id="CHEBI:15378"/>
        <dbReference type="ChEBI" id="CHEBI:17319"/>
        <dbReference type="ChEBI" id="CHEBI:17499"/>
        <dbReference type="ChEBI" id="CHEBI:29917"/>
        <dbReference type="ChEBI" id="CHEBI:29961"/>
        <dbReference type="ChEBI" id="CHEBI:57844"/>
        <dbReference type="ChEBI" id="CHEBI:57856"/>
        <dbReference type="ChEBI" id="CHEBI:59789"/>
        <dbReference type="ChEBI" id="CHEBI:64428"/>
        <dbReference type="ChEBI" id="CHEBI:73599"/>
        <dbReference type="EC" id="2.8.4.4"/>
    </reaction>
</comment>
<dbReference type="PANTHER" id="PTHR43837:SF1">
    <property type="entry name" value="RIBOSOMAL PROTEIN US12 METHYLTHIOTRANSFERASE RIMO"/>
    <property type="match status" value="1"/>
</dbReference>
<keyword evidence="2 8" id="KW-0963">Cytoplasm</keyword>
<dbReference type="PROSITE" id="PS51449">
    <property type="entry name" value="MTTASE_N"/>
    <property type="match status" value="1"/>
</dbReference>
<dbReference type="InterPro" id="IPR020612">
    <property type="entry name" value="Methylthiotransferase_CS"/>
</dbReference>
<dbReference type="NCBIfam" id="TIGR00089">
    <property type="entry name" value="MiaB/RimO family radical SAM methylthiotransferase"/>
    <property type="match status" value="1"/>
</dbReference>
<evidence type="ECO:0000259" key="11">
    <source>
        <dbReference type="PROSITE" id="PS51918"/>
    </source>
</evidence>
<evidence type="ECO:0000259" key="9">
    <source>
        <dbReference type="PROSITE" id="PS50926"/>
    </source>
</evidence>
<keyword evidence="3 8" id="KW-0808">Transferase</keyword>
<dbReference type="Proteomes" id="UP001212803">
    <property type="component" value="Chromosome"/>
</dbReference>
<dbReference type="PROSITE" id="PS50926">
    <property type="entry name" value="TRAM"/>
    <property type="match status" value="1"/>
</dbReference>
<keyword evidence="7 8" id="KW-0411">Iron-sulfur</keyword>
<dbReference type="SMART" id="SM00729">
    <property type="entry name" value="Elp3"/>
    <property type="match status" value="1"/>
</dbReference>
<dbReference type="Gene3D" id="2.40.50.140">
    <property type="entry name" value="Nucleic acid-binding proteins"/>
    <property type="match status" value="1"/>
</dbReference>
<evidence type="ECO:0000313" key="12">
    <source>
        <dbReference type="EMBL" id="WBL36918.1"/>
    </source>
</evidence>
<dbReference type="Gene3D" id="3.40.50.12160">
    <property type="entry name" value="Methylthiotransferase, N-terminal domain"/>
    <property type="match status" value="1"/>
</dbReference>
<dbReference type="RefSeq" id="WP_270057434.1">
    <property type="nucleotide sequence ID" value="NZ_CP115149.1"/>
</dbReference>
<dbReference type="GO" id="GO:0103039">
    <property type="term" value="F:protein methylthiotransferase activity"/>
    <property type="evidence" value="ECO:0007669"/>
    <property type="project" value="UniProtKB-EC"/>
</dbReference>
<dbReference type="PROSITE" id="PS01278">
    <property type="entry name" value="MTTASE_RADICAL"/>
    <property type="match status" value="1"/>
</dbReference>
<feature type="binding site" evidence="8">
    <location>
        <position position="148"/>
    </location>
    <ligand>
        <name>[4Fe-4S] cluster</name>
        <dbReference type="ChEBI" id="CHEBI:49883"/>
        <label>2</label>
        <note>4Fe-4S-S-AdoMet</note>
    </ligand>
</feature>
<reference evidence="12 13" key="1">
    <citation type="journal article" date="2023" name="ISME J.">
        <title>Thermophilic Dehalococcoidia with unusual traits shed light on an unexpected past.</title>
        <authorList>
            <person name="Palmer M."/>
            <person name="Covington J.K."/>
            <person name="Zhou E.M."/>
            <person name="Thomas S.C."/>
            <person name="Habib N."/>
            <person name="Seymour C.O."/>
            <person name="Lai D."/>
            <person name="Johnston J."/>
            <person name="Hashimi A."/>
            <person name="Jiao J.Y."/>
            <person name="Muok A.R."/>
            <person name="Liu L."/>
            <person name="Xian W.D."/>
            <person name="Zhi X.Y."/>
            <person name="Li M.M."/>
            <person name="Silva L.P."/>
            <person name="Bowen B.P."/>
            <person name="Louie K."/>
            <person name="Briegel A."/>
            <person name="Pett-Ridge J."/>
            <person name="Weber P.K."/>
            <person name="Tocheva E.I."/>
            <person name="Woyke T."/>
            <person name="Northen T.R."/>
            <person name="Mayali X."/>
            <person name="Li W.J."/>
            <person name="Hedlund B.P."/>
        </authorList>
    </citation>
    <scope>NUCLEOTIDE SEQUENCE [LARGE SCALE GENOMIC DNA]</scope>
    <source>
        <strain evidence="12 13">YIM 72310</strain>
    </source>
</reference>
<comment type="function">
    <text evidence="8">Catalyzes the methylthiolation of an aspartic acid residue of ribosomal protein uS12.</text>
</comment>
<dbReference type="InterPro" id="IPR058240">
    <property type="entry name" value="rSAM_sf"/>
</dbReference>
<evidence type="ECO:0000256" key="8">
    <source>
        <dbReference type="HAMAP-Rule" id="MF_01865"/>
    </source>
</evidence>
<dbReference type="Gene3D" id="3.80.30.20">
    <property type="entry name" value="tm_1862 like domain"/>
    <property type="match status" value="1"/>
</dbReference>
<feature type="binding site" evidence="8">
    <location>
        <position position="50"/>
    </location>
    <ligand>
        <name>[4Fe-4S] cluster</name>
        <dbReference type="ChEBI" id="CHEBI:49883"/>
        <label>1</label>
    </ligand>
</feature>
<dbReference type="SFLD" id="SFLDS00029">
    <property type="entry name" value="Radical_SAM"/>
    <property type="match status" value="1"/>
</dbReference>
<proteinExistence type="inferred from homology"/>
<dbReference type="EC" id="2.8.4.4" evidence="8"/>
<keyword evidence="5 8" id="KW-0479">Metal-binding</keyword>
<gene>
    <name evidence="8 12" type="primary">rimO</name>
    <name evidence="12" type="ORF">O0235_04980</name>
</gene>
<dbReference type="InterPro" id="IPR005840">
    <property type="entry name" value="Ribosomal_uS12_MeSTrfase_RimO"/>
</dbReference>